<organism evidence="1 2">
    <name type="scientific">Paenibacillus thiaminolyticus</name>
    <name type="common">Bacillus thiaminolyticus</name>
    <dbReference type="NCBI Taxonomy" id="49283"/>
    <lineage>
        <taxon>Bacteria</taxon>
        <taxon>Bacillati</taxon>
        <taxon>Bacillota</taxon>
        <taxon>Bacilli</taxon>
        <taxon>Bacillales</taxon>
        <taxon>Paenibacillaceae</taxon>
        <taxon>Paenibacillus</taxon>
    </lineage>
</organism>
<dbReference type="Pfam" id="PF00300">
    <property type="entry name" value="His_Phos_1"/>
    <property type="match status" value="1"/>
</dbReference>
<dbReference type="OrthoDB" id="512570at2"/>
<dbReference type="Proteomes" id="UP000266177">
    <property type="component" value="Unassembled WGS sequence"/>
</dbReference>
<dbReference type="AlphaFoldDB" id="A0A3A3GD71"/>
<comment type="caution">
    <text evidence="1">The sequence shown here is derived from an EMBL/GenBank/DDBJ whole genome shotgun (WGS) entry which is preliminary data.</text>
</comment>
<accession>A0A3A3GD71</accession>
<dbReference type="RefSeq" id="WP_119795305.1">
    <property type="nucleotide sequence ID" value="NZ_QYZD01000021.1"/>
</dbReference>
<dbReference type="SMART" id="SM00855">
    <property type="entry name" value="PGAM"/>
    <property type="match status" value="1"/>
</dbReference>
<dbReference type="EMBL" id="QYZD01000021">
    <property type="protein sequence ID" value="RJG21734.1"/>
    <property type="molecule type" value="Genomic_DNA"/>
</dbReference>
<dbReference type="GO" id="GO:0005737">
    <property type="term" value="C:cytoplasm"/>
    <property type="evidence" value="ECO:0007669"/>
    <property type="project" value="TreeGrafter"/>
</dbReference>
<dbReference type="InterPro" id="IPR013078">
    <property type="entry name" value="His_Pase_superF_clade-1"/>
</dbReference>
<reference evidence="1 2" key="1">
    <citation type="submission" date="2018-09" db="EMBL/GenBank/DDBJ databases">
        <title>Paenibacillus SK2017-BO5.</title>
        <authorList>
            <person name="Piskunova J.V."/>
            <person name="Dubiley S.A."/>
            <person name="Severinov K.V."/>
        </authorList>
    </citation>
    <scope>NUCLEOTIDE SEQUENCE [LARGE SCALE GENOMIC DNA]</scope>
    <source>
        <strain evidence="1 2">BO5</strain>
    </source>
</reference>
<name>A0A3A3GD71_PANTH</name>
<dbReference type="InterPro" id="IPR050275">
    <property type="entry name" value="PGM_Phosphatase"/>
</dbReference>
<dbReference type="GO" id="GO:0016791">
    <property type="term" value="F:phosphatase activity"/>
    <property type="evidence" value="ECO:0007669"/>
    <property type="project" value="TreeGrafter"/>
</dbReference>
<protein>
    <submittedName>
        <fullName evidence="1">Histidine phosphatase family protein</fullName>
    </submittedName>
</protein>
<gene>
    <name evidence="1" type="ORF">DQX05_20225</name>
</gene>
<dbReference type="InterPro" id="IPR029033">
    <property type="entry name" value="His_PPase_superfam"/>
</dbReference>
<proteinExistence type="predicted"/>
<dbReference type="PANTHER" id="PTHR48100">
    <property type="entry name" value="BROAD-SPECIFICITY PHOSPHATASE YOR283W-RELATED"/>
    <property type="match status" value="1"/>
</dbReference>
<evidence type="ECO:0000313" key="2">
    <source>
        <dbReference type="Proteomes" id="UP000266177"/>
    </source>
</evidence>
<dbReference type="PANTHER" id="PTHR48100:SF1">
    <property type="entry name" value="HISTIDINE PHOSPHATASE FAMILY PROTEIN-RELATED"/>
    <property type="match status" value="1"/>
</dbReference>
<sequence>MKNVYVVRHCQAEGQASDAPLTAAGVEQADKLAEFLTDKHIEHIISSPYERAYRTITPFADQHGMAIALDDRLTERVLSGNNHPDWRDMLRKTYDDSELCYEGGESSNTAMKRVSSVITEALESGYNNVVIVSHGNLISLLLKHFDDRIGIKEWESLSNPDVYHLTFDKDAPSSIEYGHNDGK</sequence>
<evidence type="ECO:0000313" key="1">
    <source>
        <dbReference type="EMBL" id="RJG21734.1"/>
    </source>
</evidence>
<dbReference type="SUPFAM" id="SSF53254">
    <property type="entry name" value="Phosphoglycerate mutase-like"/>
    <property type="match status" value="1"/>
</dbReference>
<dbReference type="CDD" id="cd07067">
    <property type="entry name" value="HP_PGM_like"/>
    <property type="match status" value="1"/>
</dbReference>
<dbReference type="Gene3D" id="3.40.50.1240">
    <property type="entry name" value="Phosphoglycerate mutase-like"/>
    <property type="match status" value="1"/>
</dbReference>